<dbReference type="Gene3D" id="3.40.50.1820">
    <property type="entry name" value="alpha/beta hydrolase"/>
    <property type="match status" value="1"/>
</dbReference>
<proteinExistence type="predicted"/>
<dbReference type="Pfam" id="PF00561">
    <property type="entry name" value="Abhydrolase_1"/>
    <property type="match status" value="1"/>
</dbReference>
<dbReference type="AlphaFoldDB" id="A0AAW0C1M9"/>
<accession>A0AAW0C1M9</accession>
<feature type="domain" description="AB hydrolase-1" evidence="1">
    <location>
        <begin position="561"/>
        <end position="689"/>
    </location>
</feature>
<dbReference type="InterPro" id="IPR032675">
    <property type="entry name" value="LRR_dom_sf"/>
</dbReference>
<sequence>MSRLAPELFQCIIQNLHDDKRSLKNCSLVNRVFLSLARPHFFYTIFLYQTRVTRFLELCDHPLETISGRVRTFILSQNLVVGDEPEDQQMENSPAFNTLLTWRSSDGKRTLATVLCKVSTLSLSYIGYWTLDDEAKKMLLEGFQSVKEFKLYLAGFDTYNELWPLITSFRNLESLVLGPIQPVKNESRPKSFELIEKRPLSSSLQSISLISAQKPEVIQWLTPCRTLRSFHCFFYNITRDFTPESAAAIGQSLSSAGGSLEEFFCTIQVAEPSRNQGIVLDERFHSHIDLTRNTNLRTIKLQIGDSMFQLPFLENLTQGNTGSGPHLQTLVIQNLSDLVLDWERLDTLLQHPVFSRLQEIRVHIAATYAFSDISGLSQSLIRNTNVDSEAARNMKEKMAEFRKKLPKTNNRGILKLQQDYEYVFFVTFGFIMAYRVWQFLGHDCTEILRKVVGHEDETILTLHLDLDRLKLSFGMKQGIQLSAIALLSTLGGTLAQWTEQSWASIDPQKELAWVKCYDGTFECGRLQVPLNYSDPDGQSAAIALIRIKSNVSADSADYLGPILFNPGGPGGSGVDLVRSAGQSLATVVGPQFDIVSFDPRGVARSTPKVSWYETRVERQLWSRLPTKELNHSSDSVASYWASSQIVGQLAAERASDVLPYIQTDHTARDMLSITEAYGQEKIQYWGFSWDKIERMIIDGVVDVNDYYTGVRKNNIVDAEKGLQFFFRDCHSAGPELCAFYESSPEAIEQRLNRLYDSVIRAPVPVRTERSYGLVDYERLRGTLFRGLYSSFDTWAALAVGLADLEAGDGTTLYKLTETEAFECSCDPSEHAFDSIGEADITIGCNDGAVVPESLEEAEKHYQDVLEVSKSWGSVWASVRIGCSGWPKVPKTFFRGPVMGNTSHPLLVIGNTADPVTPLEAAKTVSQVFPGSVVLQQDSAG</sequence>
<dbReference type="InterPro" id="IPR029058">
    <property type="entry name" value="AB_hydrolase_fold"/>
</dbReference>
<dbReference type="SUPFAM" id="SSF53474">
    <property type="entry name" value="alpha/beta-Hydrolases"/>
    <property type="match status" value="1"/>
</dbReference>
<dbReference type="Pfam" id="PF08386">
    <property type="entry name" value="Abhydrolase_4"/>
    <property type="match status" value="1"/>
</dbReference>
<feature type="domain" description="Peptidase S33 tripeptidyl aminopeptidase-like C-terminal" evidence="2">
    <location>
        <begin position="870"/>
        <end position="940"/>
    </location>
</feature>
<evidence type="ECO:0000259" key="1">
    <source>
        <dbReference type="Pfam" id="PF00561"/>
    </source>
</evidence>
<evidence type="ECO:0000259" key="2">
    <source>
        <dbReference type="Pfam" id="PF08386"/>
    </source>
</evidence>
<gene>
    <name evidence="3" type="ORF">VNI00_013095</name>
</gene>
<name>A0AAW0C1M9_9AGAR</name>
<keyword evidence="4" id="KW-1185">Reference proteome</keyword>
<comment type="caution">
    <text evidence="3">The sequence shown here is derived from an EMBL/GenBank/DDBJ whole genome shotgun (WGS) entry which is preliminary data.</text>
</comment>
<dbReference type="Proteomes" id="UP001383192">
    <property type="component" value="Unassembled WGS sequence"/>
</dbReference>
<evidence type="ECO:0000313" key="4">
    <source>
        <dbReference type="Proteomes" id="UP001383192"/>
    </source>
</evidence>
<dbReference type="InterPro" id="IPR013595">
    <property type="entry name" value="Pept_S33_TAP-like_C"/>
</dbReference>
<dbReference type="InterPro" id="IPR000073">
    <property type="entry name" value="AB_hydrolase_1"/>
</dbReference>
<dbReference type="EMBL" id="JAYKXP010000065">
    <property type="protein sequence ID" value="KAK7032347.1"/>
    <property type="molecule type" value="Genomic_DNA"/>
</dbReference>
<dbReference type="Gene3D" id="3.80.10.10">
    <property type="entry name" value="Ribonuclease Inhibitor"/>
    <property type="match status" value="1"/>
</dbReference>
<protein>
    <submittedName>
        <fullName evidence="3">Uncharacterized protein</fullName>
    </submittedName>
</protein>
<reference evidence="3 4" key="1">
    <citation type="submission" date="2024-01" db="EMBL/GenBank/DDBJ databases">
        <title>A draft genome for a cacao thread blight-causing isolate of Paramarasmius palmivorus.</title>
        <authorList>
            <person name="Baruah I.K."/>
            <person name="Bukari Y."/>
            <person name="Amoako-Attah I."/>
            <person name="Meinhardt L.W."/>
            <person name="Bailey B.A."/>
            <person name="Cohen S.P."/>
        </authorList>
    </citation>
    <scope>NUCLEOTIDE SEQUENCE [LARGE SCALE GENOMIC DNA]</scope>
    <source>
        <strain evidence="3 4">GH-12</strain>
    </source>
</reference>
<evidence type="ECO:0000313" key="3">
    <source>
        <dbReference type="EMBL" id="KAK7032347.1"/>
    </source>
</evidence>
<organism evidence="3 4">
    <name type="scientific">Paramarasmius palmivorus</name>
    <dbReference type="NCBI Taxonomy" id="297713"/>
    <lineage>
        <taxon>Eukaryota</taxon>
        <taxon>Fungi</taxon>
        <taxon>Dikarya</taxon>
        <taxon>Basidiomycota</taxon>
        <taxon>Agaricomycotina</taxon>
        <taxon>Agaricomycetes</taxon>
        <taxon>Agaricomycetidae</taxon>
        <taxon>Agaricales</taxon>
        <taxon>Marasmiineae</taxon>
        <taxon>Marasmiaceae</taxon>
        <taxon>Paramarasmius</taxon>
    </lineage>
</organism>